<evidence type="ECO:0000256" key="10">
    <source>
        <dbReference type="SAM" id="SignalP"/>
    </source>
</evidence>
<dbReference type="GO" id="GO:0008474">
    <property type="term" value="F:palmitoyl-(protein) hydrolase activity"/>
    <property type="evidence" value="ECO:0007669"/>
    <property type="project" value="UniProtKB-EC"/>
</dbReference>
<evidence type="ECO:0000256" key="6">
    <source>
        <dbReference type="ARBA" id="ARBA00023157"/>
    </source>
</evidence>
<proteinExistence type="inferred from homology"/>
<dbReference type="EC" id="3.1.2.22" evidence="2"/>
<evidence type="ECO:0000256" key="4">
    <source>
        <dbReference type="ARBA" id="ARBA00022729"/>
    </source>
</evidence>
<keyword evidence="5" id="KW-0378">Hydrolase</keyword>
<dbReference type="FunFam" id="3.40.50.1820:FF:000107">
    <property type="entry name" value="Palmitoyl-protein thioesterase 1"/>
    <property type="match status" value="1"/>
</dbReference>
<feature type="signal peptide" evidence="10">
    <location>
        <begin position="1"/>
        <end position="16"/>
    </location>
</feature>
<accession>W2SKG8</accession>
<dbReference type="OMA" id="KFVMVMF"/>
<name>W2SKG8_NECAM</name>
<gene>
    <name evidence="11" type="ORF">NECAME_01001</name>
</gene>
<dbReference type="Pfam" id="PF02089">
    <property type="entry name" value="Palm_thioest"/>
    <property type="match status" value="2"/>
</dbReference>
<dbReference type="OrthoDB" id="10263094at2759"/>
<dbReference type="PANTHER" id="PTHR11247:SF8">
    <property type="entry name" value="PALMITOYL-PROTEIN THIOESTERASE 1"/>
    <property type="match status" value="1"/>
</dbReference>
<evidence type="ECO:0000256" key="5">
    <source>
        <dbReference type="ARBA" id="ARBA00022801"/>
    </source>
</evidence>
<evidence type="ECO:0000256" key="2">
    <source>
        <dbReference type="ARBA" id="ARBA00012423"/>
    </source>
</evidence>
<dbReference type="InterPro" id="IPR002472">
    <property type="entry name" value="Palm_thioest"/>
</dbReference>
<dbReference type="InterPro" id="IPR029058">
    <property type="entry name" value="AB_hydrolase_fold"/>
</dbReference>
<feature type="chain" id="PRO_5004824443" description="Palmitoyl-protein thioesterase 1" evidence="10">
    <location>
        <begin position="17"/>
        <end position="335"/>
    </location>
</feature>
<organism evidence="11 12">
    <name type="scientific">Necator americanus</name>
    <name type="common">Human hookworm</name>
    <dbReference type="NCBI Taxonomy" id="51031"/>
    <lineage>
        <taxon>Eukaryota</taxon>
        <taxon>Metazoa</taxon>
        <taxon>Ecdysozoa</taxon>
        <taxon>Nematoda</taxon>
        <taxon>Chromadorea</taxon>
        <taxon>Rhabditida</taxon>
        <taxon>Rhabditina</taxon>
        <taxon>Rhabditomorpha</taxon>
        <taxon>Strongyloidea</taxon>
        <taxon>Ancylostomatidae</taxon>
        <taxon>Bunostominae</taxon>
        <taxon>Necator</taxon>
    </lineage>
</organism>
<dbReference type="GO" id="GO:0006898">
    <property type="term" value="P:receptor-mediated endocytosis"/>
    <property type="evidence" value="ECO:0007669"/>
    <property type="project" value="TreeGrafter"/>
</dbReference>
<evidence type="ECO:0000256" key="7">
    <source>
        <dbReference type="ARBA" id="ARBA00023180"/>
    </source>
</evidence>
<dbReference type="PANTHER" id="PTHR11247">
    <property type="entry name" value="PALMITOYL-PROTEIN THIOESTERASE/DOLICHYLDIPHOSPHATASE 1"/>
    <property type="match status" value="1"/>
</dbReference>
<sequence length="335" mass="38351">MRIFIVLLAMNALCSPYQNVERHRPNKVTTLKAVPVVMWHGMGDCCCNPLSMGYIRNVIEENVDGIYVKSLMLGENIASDTERGFLANMNELIKNACEQIRNDSLLQLGYNGIGFSQGGQFMRAVAQRCPTPPMRNLISVGGQQQGVFGLPYCPGDTRLCNIIRRLLDMGAYNHYVQQTVVQAQYWHDPLHEDDYKEKSIFLADINNARDMNPEYKKNLLNLKNFLLIKFKGDNMVVPKESSVHEEDSVDVVAVVVFYSADCITLFKMFQWFGFYKEGDLDTILPMNETKLYQEDRIGLKKLDETGRLHFLAVEGDHLKIDKETFIKEVIEKFLK</sequence>
<keyword evidence="7" id="KW-0325">Glycoprotein</keyword>
<evidence type="ECO:0000256" key="9">
    <source>
        <dbReference type="ARBA" id="ARBA00047409"/>
    </source>
</evidence>
<keyword evidence="6" id="KW-1015">Disulfide bond</keyword>
<dbReference type="Gene3D" id="3.40.50.1820">
    <property type="entry name" value="alpha/beta hydrolase"/>
    <property type="match status" value="1"/>
</dbReference>
<dbReference type="GO" id="GO:0005764">
    <property type="term" value="C:lysosome"/>
    <property type="evidence" value="ECO:0007669"/>
    <property type="project" value="TreeGrafter"/>
</dbReference>
<dbReference type="KEGG" id="nai:NECAME_01001"/>
<evidence type="ECO:0000313" key="12">
    <source>
        <dbReference type="Proteomes" id="UP000053676"/>
    </source>
</evidence>
<evidence type="ECO:0000256" key="8">
    <source>
        <dbReference type="ARBA" id="ARBA00031934"/>
    </source>
</evidence>
<evidence type="ECO:0000256" key="1">
    <source>
        <dbReference type="ARBA" id="ARBA00010758"/>
    </source>
</evidence>
<dbReference type="SUPFAM" id="SSF53474">
    <property type="entry name" value="alpha/beta-Hydrolases"/>
    <property type="match status" value="2"/>
</dbReference>
<comment type="similarity">
    <text evidence="1">Belongs to the palmitoyl-protein thioesterase family.</text>
</comment>
<dbReference type="PRINTS" id="PR00414">
    <property type="entry name" value="PPTHIESTRASE"/>
</dbReference>
<keyword evidence="4 10" id="KW-0732">Signal</keyword>
<dbReference type="EMBL" id="KI669015">
    <property type="protein sequence ID" value="ETN70053.1"/>
    <property type="molecule type" value="Genomic_DNA"/>
</dbReference>
<keyword evidence="12" id="KW-1185">Reference proteome</keyword>
<evidence type="ECO:0000313" key="11">
    <source>
        <dbReference type="EMBL" id="ETN70053.1"/>
    </source>
</evidence>
<reference evidence="12" key="1">
    <citation type="journal article" date="2014" name="Nat. Genet.">
        <title>Genome of the human hookworm Necator americanus.</title>
        <authorList>
            <person name="Tang Y.T."/>
            <person name="Gao X."/>
            <person name="Rosa B.A."/>
            <person name="Abubucker S."/>
            <person name="Hallsworth-Pepin K."/>
            <person name="Martin J."/>
            <person name="Tyagi R."/>
            <person name="Heizer E."/>
            <person name="Zhang X."/>
            <person name="Bhonagiri-Palsikar V."/>
            <person name="Minx P."/>
            <person name="Warren W.C."/>
            <person name="Wang Q."/>
            <person name="Zhan B."/>
            <person name="Hotez P.J."/>
            <person name="Sternberg P.W."/>
            <person name="Dougall A."/>
            <person name="Gaze S.T."/>
            <person name="Mulvenna J."/>
            <person name="Sotillo J."/>
            <person name="Ranganathan S."/>
            <person name="Rabelo E.M."/>
            <person name="Wilson R.K."/>
            <person name="Felgner P.L."/>
            <person name="Bethony J."/>
            <person name="Hawdon J.M."/>
            <person name="Gasser R.B."/>
            <person name="Loukas A."/>
            <person name="Mitreva M."/>
        </authorList>
    </citation>
    <scope>NUCLEOTIDE SEQUENCE [LARGE SCALE GENOMIC DNA]</scope>
</reference>
<dbReference type="Proteomes" id="UP000053676">
    <property type="component" value="Unassembled WGS sequence"/>
</dbReference>
<dbReference type="AlphaFoldDB" id="W2SKG8"/>
<comment type="catalytic activity">
    <reaction evidence="9">
        <text>S-hexadecanoyl-L-cysteinyl-[protein] + H2O = L-cysteinyl-[protein] + hexadecanoate + H(+)</text>
        <dbReference type="Rhea" id="RHEA:19233"/>
        <dbReference type="Rhea" id="RHEA-COMP:10131"/>
        <dbReference type="Rhea" id="RHEA-COMP:11032"/>
        <dbReference type="ChEBI" id="CHEBI:7896"/>
        <dbReference type="ChEBI" id="CHEBI:15377"/>
        <dbReference type="ChEBI" id="CHEBI:15378"/>
        <dbReference type="ChEBI" id="CHEBI:29950"/>
        <dbReference type="ChEBI" id="CHEBI:74151"/>
        <dbReference type="EC" id="3.1.2.22"/>
    </reaction>
    <physiologicalReaction direction="left-to-right" evidence="9">
        <dbReference type="Rhea" id="RHEA:19234"/>
    </physiologicalReaction>
</comment>
<dbReference type="STRING" id="51031.W2SKG8"/>
<protein>
    <recommendedName>
        <fullName evidence="3">Palmitoyl-protein thioesterase 1</fullName>
        <ecNumber evidence="2">3.1.2.22</ecNumber>
    </recommendedName>
    <alternativeName>
        <fullName evidence="8">Palmitoyl-protein hydrolase 1</fullName>
    </alternativeName>
</protein>
<evidence type="ECO:0000256" key="3">
    <source>
        <dbReference type="ARBA" id="ARBA00014212"/>
    </source>
</evidence>